<keyword evidence="2" id="KW-1185">Reference proteome</keyword>
<evidence type="ECO:0000313" key="1">
    <source>
        <dbReference type="EMBL" id="EAY05457.1"/>
    </source>
</evidence>
<reference evidence="1" key="2">
    <citation type="journal article" date="2007" name="Science">
        <title>Draft genome sequence of the sexually transmitted pathogen Trichomonas vaginalis.</title>
        <authorList>
            <person name="Carlton J.M."/>
            <person name="Hirt R.P."/>
            <person name="Silva J.C."/>
            <person name="Delcher A.L."/>
            <person name="Schatz M."/>
            <person name="Zhao Q."/>
            <person name="Wortman J.R."/>
            <person name="Bidwell S.L."/>
            <person name="Alsmark U.C.M."/>
            <person name="Besteiro S."/>
            <person name="Sicheritz-Ponten T."/>
            <person name="Noel C.J."/>
            <person name="Dacks J.B."/>
            <person name="Foster P.G."/>
            <person name="Simillion C."/>
            <person name="Van de Peer Y."/>
            <person name="Miranda-Saavedra D."/>
            <person name="Barton G.J."/>
            <person name="Westrop G.D."/>
            <person name="Mueller S."/>
            <person name="Dessi D."/>
            <person name="Fiori P.L."/>
            <person name="Ren Q."/>
            <person name="Paulsen I."/>
            <person name="Zhang H."/>
            <person name="Bastida-Corcuera F.D."/>
            <person name="Simoes-Barbosa A."/>
            <person name="Brown M.T."/>
            <person name="Hayes R.D."/>
            <person name="Mukherjee M."/>
            <person name="Okumura C.Y."/>
            <person name="Schneider R."/>
            <person name="Smith A.J."/>
            <person name="Vanacova S."/>
            <person name="Villalvazo M."/>
            <person name="Haas B.J."/>
            <person name="Pertea M."/>
            <person name="Feldblyum T.V."/>
            <person name="Utterback T.R."/>
            <person name="Shu C.L."/>
            <person name="Osoegawa K."/>
            <person name="de Jong P.J."/>
            <person name="Hrdy I."/>
            <person name="Horvathova L."/>
            <person name="Zubacova Z."/>
            <person name="Dolezal P."/>
            <person name="Malik S.B."/>
            <person name="Logsdon J.M. Jr."/>
            <person name="Henze K."/>
            <person name="Gupta A."/>
            <person name="Wang C.C."/>
            <person name="Dunne R.L."/>
            <person name="Upcroft J.A."/>
            <person name="Upcroft P."/>
            <person name="White O."/>
            <person name="Salzberg S.L."/>
            <person name="Tang P."/>
            <person name="Chiu C.-H."/>
            <person name="Lee Y.-S."/>
            <person name="Embley T.M."/>
            <person name="Coombs G.H."/>
            <person name="Mottram J.C."/>
            <person name="Tachezy J."/>
            <person name="Fraser-Liggett C.M."/>
            <person name="Johnson P.J."/>
        </authorList>
    </citation>
    <scope>NUCLEOTIDE SEQUENCE [LARGE SCALE GENOMIC DNA]</scope>
    <source>
        <strain evidence="1">G3</strain>
    </source>
</reference>
<organism evidence="1 2">
    <name type="scientific">Trichomonas vaginalis (strain ATCC PRA-98 / G3)</name>
    <dbReference type="NCBI Taxonomy" id="412133"/>
    <lineage>
        <taxon>Eukaryota</taxon>
        <taxon>Metamonada</taxon>
        <taxon>Parabasalia</taxon>
        <taxon>Trichomonadida</taxon>
        <taxon>Trichomonadidae</taxon>
        <taxon>Trichomonas</taxon>
    </lineage>
</organism>
<sequence length="738" mass="84742">MPILALYLLQGWAPEECWKQYFPDVNYSDYGNVIDPEIKYNAENKESYITFKSIFYHINKDVIVSTKANDPSNILIYASIFYDVGSTYTISISYATKMICNKACFTNTVSTIKISTGKALNGELNSFFSSNRAECYLNLKLSFMFIENSNISKCSDYAITKPYRPNYSESCVLSYIFFSHCGGPASSNGYALMTYGEFYLRDSVIQYFKNEHGTSLGNLIYYEGYNELQVKGCNFIENSNFQYLIYSDFNRVSIVSSFFSNNNNIPTINIEISSFSTVTDKNSISTSYDNCKLFNNDIVNYYEINFLRHHFYPYLKRTNVDIKVIISQKLKVTYELDNGVTVNNFFWNRIDNDYDFDFIIPDNYAFENHYIDFTIQFYNGNTANKRINIWYKPIPFEFYSINIQDGTPLKIEYKLQKTDLTSNPVFIMKYFGSDIEVTNSRRLSGNLYLYECLIDIDNFQEGTYNIEYYAEDKNIEYNTSSNRLSISVASIPPEFSMVMLNQTELVFGEDEFITLQGGVSYNNINKDLTLTPIIDGKALSKQITINIKNKSTHSFTFNIPFSDLTSGPHSIKIKVRDPNSKEVFSDTLNFIIKIPLKINLSNTSKATVLLSPTTTVLLNGNGIADFNSKQYSIKTSINETLISNSIRITQGSSHSYTFSGNLQIPNYLKEGNYYIKVWITDNSISSDKIQKELFIFRNPPELTITCEQNQTFIQNVNKLINITGKVIDNDGFDNITIF</sequence>
<dbReference type="VEuPathDB" id="TrichDB:TVAG_286350"/>
<protein>
    <submittedName>
        <fullName evidence="1">Uncharacterized protein</fullName>
    </submittedName>
</protein>
<accession>A2EPE9</accession>
<dbReference type="AlphaFoldDB" id="A2EPE9"/>
<dbReference type="Proteomes" id="UP000001542">
    <property type="component" value="Unassembled WGS sequence"/>
</dbReference>
<name>A2EPE9_TRIV3</name>
<reference evidence="1" key="1">
    <citation type="submission" date="2006-10" db="EMBL/GenBank/DDBJ databases">
        <authorList>
            <person name="Amadeo P."/>
            <person name="Zhao Q."/>
            <person name="Wortman J."/>
            <person name="Fraser-Liggett C."/>
            <person name="Carlton J."/>
        </authorList>
    </citation>
    <scope>NUCLEOTIDE SEQUENCE</scope>
    <source>
        <strain evidence="1">G3</strain>
    </source>
</reference>
<dbReference type="InParanoid" id="A2EPE9"/>
<dbReference type="RefSeq" id="XP_001317680.1">
    <property type="nucleotide sequence ID" value="XM_001317645.1"/>
</dbReference>
<gene>
    <name evidence="1" type="ORF">TVAG_286350</name>
</gene>
<dbReference type="VEuPathDB" id="TrichDB:TVAGG3_0616220"/>
<dbReference type="KEGG" id="tva:4763320"/>
<evidence type="ECO:0000313" key="2">
    <source>
        <dbReference type="Proteomes" id="UP000001542"/>
    </source>
</evidence>
<dbReference type="EMBL" id="DS113448">
    <property type="protein sequence ID" value="EAY05457.1"/>
    <property type="molecule type" value="Genomic_DNA"/>
</dbReference>
<proteinExistence type="predicted"/>